<feature type="region of interest" description="Disordered" evidence="1">
    <location>
        <begin position="319"/>
        <end position="354"/>
    </location>
</feature>
<feature type="compositionally biased region" description="Basic residues" evidence="1">
    <location>
        <begin position="195"/>
        <end position="207"/>
    </location>
</feature>
<organism evidence="2 3">
    <name type="scientific">Acropora cervicornis</name>
    <name type="common">Staghorn coral</name>
    <dbReference type="NCBI Taxonomy" id="6130"/>
    <lineage>
        <taxon>Eukaryota</taxon>
        <taxon>Metazoa</taxon>
        <taxon>Cnidaria</taxon>
        <taxon>Anthozoa</taxon>
        <taxon>Hexacorallia</taxon>
        <taxon>Scleractinia</taxon>
        <taxon>Astrocoeniina</taxon>
        <taxon>Acroporidae</taxon>
        <taxon>Acropora</taxon>
    </lineage>
</organism>
<evidence type="ECO:0000256" key="1">
    <source>
        <dbReference type="SAM" id="MobiDB-lite"/>
    </source>
</evidence>
<comment type="caution">
    <text evidence="2">The sequence shown here is derived from an EMBL/GenBank/DDBJ whole genome shotgun (WGS) entry which is preliminary data.</text>
</comment>
<feature type="region of interest" description="Disordered" evidence="1">
    <location>
        <begin position="190"/>
        <end position="209"/>
    </location>
</feature>
<name>A0AAD9PQH1_ACRCE</name>
<sequence length="1058" mass="116893">METISNPSDAADLPISPIVTINEADMSAAMVDDGLQLSGMGTEDEISLKGPPVASQGPNSTTCRCACKQKNVTSSDVLRLHFLGGKERIRIPLKREHNSLDAFKRHIVEHASLKTEAEKRGIGSSIDLKLCRVVKSAEGSKAFSINTQAQWNVERPLFVDSAVLQVNVLKKEIVFSKDCPVVNITVAGTEEQQKTKRKPGGGRKRSASKVEDDNLIKRLKVGESVERNERQTKMLDDLNLALASMSNSTAVNEFTIRCGCCQKLKIVPTDRTPQAKAQYFKKKQFDTACQNRRNEEDDAKRQNATIAGMQKNMEAFLTKSGSRSGDQESQSDRSVTLNVGSPKGISEGNDSDRDLELDNIFQDNWPEAAAPANEFGDLAQCDKQSCETESDINNHGTDSDIDPEYITFPISFTKADEVCVRLNDLIQSGRIPKDKILYLNSMTYAMINPNHEFDEEVVQFFNSIKFLGGERTVNFVRGPMWHGCGEGGELSPECAKPNLGGPSRTTRNKRSSGYTTKSGVVKPWFDSFLQLSKDTLDVRPLVETTVLKVYGMAMENDSNALKPAIEYDEKQQINVGLKDRADIVFVASNPDPKPEFLKENIVSEANVCYLFTTNNNVEMPGGVRYKPKAGKSGEEMKQQFLEEVDILQTCHCCVKAASSNDHILEKEAMAICRSHCNTCISTKSLCPECREKGQTSFRSSFRAYQRCLEAGHQCVRAAVLVIVTDCESGNKKAFELIAESRMKGTLDSRFMFICLPDAVHVGKSLKCNFANWTLLLREERACLSMLHTIRNADPNLKKILPRDSVLNKDRMDVDCVLHLSKGNVLLHLESIDHLVHSIVPDSYWISETNKIGMYPHPIAVRVGDRGKILVLDYAPVKNSSRLLEVRLHVPADVKILGEYLGATSMVYSGGIAYLCLPTGIQTVPIAAKPRLQVKALKKTDLISELLQRGLPQHGTVQVLGDSHVDGAIYMITLEMDGVVVKANVDVFSRYPDGCKEVVSMCVNENILYVSHKGVPGGVAAIKMTDLMVDMILKNGTLDCVQSSHVAPYKGGIVFVDTE</sequence>
<gene>
    <name evidence="2" type="ORF">P5673_033090</name>
</gene>
<proteinExistence type="predicted"/>
<dbReference type="EMBL" id="JARQWQ010000212">
    <property type="protein sequence ID" value="KAK2547125.1"/>
    <property type="molecule type" value="Genomic_DNA"/>
</dbReference>
<protein>
    <submittedName>
        <fullName evidence="2">Uncharacterized protein</fullName>
    </submittedName>
</protein>
<reference evidence="2" key="2">
    <citation type="journal article" date="2023" name="Science">
        <title>Genomic signatures of disease resistance in endangered staghorn corals.</title>
        <authorList>
            <person name="Vollmer S.V."/>
            <person name="Selwyn J.D."/>
            <person name="Despard B.A."/>
            <person name="Roesel C.L."/>
        </authorList>
    </citation>
    <scope>NUCLEOTIDE SEQUENCE</scope>
    <source>
        <strain evidence="2">K2</strain>
    </source>
</reference>
<dbReference type="Proteomes" id="UP001249851">
    <property type="component" value="Unassembled WGS sequence"/>
</dbReference>
<evidence type="ECO:0000313" key="2">
    <source>
        <dbReference type="EMBL" id="KAK2547125.1"/>
    </source>
</evidence>
<accession>A0AAD9PQH1</accession>
<evidence type="ECO:0000313" key="3">
    <source>
        <dbReference type="Proteomes" id="UP001249851"/>
    </source>
</evidence>
<feature type="compositionally biased region" description="Polar residues" evidence="1">
    <location>
        <begin position="319"/>
        <end position="339"/>
    </location>
</feature>
<feature type="region of interest" description="Disordered" evidence="1">
    <location>
        <begin position="495"/>
        <end position="515"/>
    </location>
</feature>
<reference evidence="2" key="1">
    <citation type="journal article" date="2023" name="G3 (Bethesda)">
        <title>Whole genome assembly and annotation of the endangered Caribbean coral Acropora cervicornis.</title>
        <authorList>
            <person name="Selwyn J.D."/>
            <person name="Vollmer S.V."/>
        </authorList>
    </citation>
    <scope>NUCLEOTIDE SEQUENCE</scope>
    <source>
        <strain evidence="2">K2</strain>
    </source>
</reference>
<dbReference type="AlphaFoldDB" id="A0AAD9PQH1"/>
<keyword evidence="3" id="KW-1185">Reference proteome</keyword>